<gene>
    <name evidence="2" type="ORF">HNQ52_001119</name>
</gene>
<evidence type="ECO:0000313" key="3">
    <source>
        <dbReference type="Proteomes" id="UP000521199"/>
    </source>
</evidence>
<keyword evidence="1" id="KW-0732">Signal</keyword>
<evidence type="ECO:0000313" key="2">
    <source>
        <dbReference type="EMBL" id="MBB5207590.1"/>
    </source>
</evidence>
<feature type="chain" id="PRO_5030937973" description="DUF1302 domain-containing protein" evidence="1">
    <location>
        <begin position="39"/>
        <end position="653"/>
    </location>
</feature>
<organism evidence="2 3">
    <name type="scientific">Chiayiivirga flava</name>
    <dbReference type="NCBI Taxonomy" id="659595"/>
    <lineage>
        <taxon>Bacteria</taxon>
        <taxon>Pseudomonadati</taxon>
        <taxon>Pseudomonadota</taxon>
        <taxon>Gammaproteobacteria</taxon>
        <taxon>Lysobacterales</taxon>
        <taxon>Lysobacteraceae</taxon>
        <taxon>Chiayiivirga</taxon>
    </lineage>
</organism>
<name>A0A7W8G1F8_9GAMM</name>
<comment type="caution">
    <text evidence="2">The sequence shown here is derived from an EMBL/GenBank/DDBJ whole genome shotgun (WGS) entry which is preliminary data.</text>
</comment>
<dbReference type="Proteomes" id="UP000521199">
    <property type="component" value="Unassembled WGS sequence"/>
</dbReference>
<protein>
    <recommendedName>
        <fullName evidence="4">DUF1302 domain-containing protein</fullName>
    </recommendedName>
</protein>
<dbReference type="AlphaFoldDB" id="A0A7W8G1F8"/>
<dbReference type="RefSeq" id="WP_183960134.1">
    <property type="nucleotide sequence ID" value="NZ_JACHHP010000002.1"/>
</dbReference>
<accession>A0A7W8G1F8</accession>
<feature type="signal peptide" evidence="1">
    <location>
        <begin position="1"/>
        <end position="38"/>
    </location>
</feature>
<dbReference type="EMBL" id="JACHHP010000002">
    <property type="protein sequence ID" value="MBB5207590.1"/>
    <property type="molecule type" value="Genomic_DNA"/>
</dbReference>
<proteinExistence type="predicted"/>
<sequence length="653" mass="70632">MKRTIQTSRVSGPRRAVRAPLALAVVGALALTAQSASAIEFGEGDFSGSFNTTLSYGASMRVQERDDNLIAKSHFDPTIVSQIAALTAAGDYLGAQQLQLQARGRFSANRDDGNLKYDDGDLISNAAKITSELSLNWRDSGAFARATYFYDFENADRNDLSETAKDLIGERFRLLDAFVFHNFSYGETGQGSVRLGRQVVSWGEGTFIQNGINVINPVDLSALRVAGAELKEAFLPVDSLWTSFSLTDNLSLEALYLFEFEEIEIDASGTYFSANDFASPGGNYVMLNFGTVPQPVNNPDLFYSVCQSGPAGFANSDRDYSAYPPAVQAQLVGAGCAAAFPRAPNRNAKDSGQYGAALRYFSDALNGTEFGLYYLKYHSRVPVLSGIAVTNTNANSGRYFLEYPEGIDLFGLSWNSSLPGGVAFQGEISYRDNMPLQIDDVELLFAGLSPLNAVIPQPGLRFVSQLGSYGPGEYVKGWEAHEVSQIQSTFTKAFGPGNFLGAEQIALVGEIGATKVLDLPDQSILRYEGEGTDTGGGPAIDSGNLRNPQTLTGGFPTAFSWGYRVAMRADYNNVFGGSINLSPRIAFNHDVNGITPGPGGNFLEGRKSATIGVEALYLNEWSFDLSYTLFTGAKPYNQIHDRDFVSFAAKYSF</sequence>
<keyword evidence="3" id="KW-1185">Reference proteome</keyword>
<reference evidence="2 3" key="1">
    <citation type="submission" date="2020-08" db="EMBL/GenBank/DDBJ databases">
        <title>Genomic Encyclopedia of Type Strains, Phase IV (KMG-IV): sequencing the most valuable type-strain genomes for metagenomic binning, comparative biology and taxonomic classification.</title>
        <authorList>
            <person name="Goeker M."/>
        </authorList>
    </citation>
    <scope>NUCLEOTIDE SEQUENCE [LARGE SCALE GENOMIC DNA]</scope>
    <source>
        <strain evidence="2 3">DSM 24163</strain>
    </source>
</reference>
<dbReference type="InterPro" id="IPR010727">
    <property type="entry name" value="DUF1302"/>
</dbReference>
<evidence type="ECO:0008006" key="4">
    <source>
        <dbReference type="Google" id="ProtNLM"/>
    </source>
</evidence>
<dbReference type="Pfam" id="PF06980">
    <property type="entry name" value="DUF1302"/>
    <property type="match status" value="1"/>
</dbReference>
<evidence type="ECO:0000256" key="1">
    <source>
        <dbReference type="SAM" id="SignalP"/>
    </source>
</evidence>